<dbReference type="GO" id="GO:0009055">
    <property type="term" value="F:electron transfer activity"/>
    <property type="evidence" value="ECO:0007669"/>
    <property type="project" value="InterPro"/>
</dbReference>
<dbReference type="AlphaFoldDB" id="A0A2S7U2C1"/>
<gene>
    <name evidence="2" type="ORF">BSZ32_08255</name>
</gene>
<dbReference type="EMBL" id="MQWA01000001">
    <property type="protein sequence ID" value="PQJ28502.1"/>
    <property type="molecule type" value="Genomic_DNA"/>
</dbReference>
<comment type="caution">
    <text evidence="2">The sequence shown here is derived from an EMBL/GenBank/DDBJ whole genome shotgun (WGS) entry which is preliminary data.</text>
</comment>
<dbReference type="PANTHER" id="PTHR35889:SF3">
    <property type="entry name" value="F-BOX DOMAIN-CONTAINING PROTEIN"/>
    <property type="match status" value="1"/>
</dbReference>
<feature type="domain" description="Cytochrome C Planctomycete-type" evidence="1">
    <location>
        <begin position="44"/>
        <end position="104"/>
    </location>
</feature>
<dbReference type="SUPFAM" id="SSF46626">
    <property type="entry name" value="Cytochrome c"/>
    <property type="match status" value="1"/>
</dbReference>
<dbReference type="PANTHER" id="PTHR35889">
    <property type="entry name" value="CYCLOINULO-OLIGOSACCHARIDE FRUCTANOTRANSFERASE-RELATED"/>
    <property type="match status" value="1"/>
</dbReference>
<sequence>MLSSIVENQIKFYAILWLLLLHPAWAEKKVDFNQDVRPIFSDKCYFCHGPDAGDIQGDLQLHTFEHATSDRAGAGAAIVPGNVEKSLLWQRISRTDMEEIMPPQKRHMPLTETEKQTLKTWIEEGAEYDKHWSFNHSLKR</sequence>
<evidence type="ECO:0000259" key="1">
    <source>
        <dbReference type="Pfam" id="PF07635"/>
    </source>
</evidence>
<keyword evidence="3" id="KW-1185">Reference proteome</keyword>
<proteinExistence type="predicted"/>
<accession>A0A2S7U2C1</accession>
<protein>
    <recommendedName>
        <fullName evidence="1">Cytochrome C Planctomycete-type domain-containing protein</fullName>
    </recommendedName>
</protein>
<dbReference type="Proteomes" id="UP000239907">
    <property type="component" value="Unassembled WGS sequence"/>
</dbReference>
<organism evidence="2 3">
    <name type="scientific">Rubritalea profundi</name>
    <dbReference type="NCBI Taxonomy" id="1658618"/>
    <lineage>
        <taxon>Bacteria</taxon>
        <taxon>Pseudomonadati</taxon>
        <taxon>Verrucomicrobiota</taxon>
        <taxon>Verrucomicrobiia</taxon>
        <taxon>Verrucomicrobiales</taxon>
        <taxon>Rubritaleaceae</taxon>
        <taxon>Rubritalea</taxon>
    </lineage>
</organism>
<name>A0A2S7U2C1_9BACT</name>
<dbReference type="GO" id="GO:0020037">
    <property type="term" value="F:heme binding"/>
    <property type="evidence" value="ECO:0007669"/>
    <property type="project" value="InterPro"/>
</dbReference>
<reference evidence="2 3" key="1">
    <citation type="submission" date="2016-12" db="EMBL/GenBank/DDBJ databases">
        <title>Study of bacterial adaptation to deep sea.</title>
        <authorList>
            <person name="Song J."/>
            <person name="Yoshizawa S."/>
            <person name="Kogure K."/>
        </authorList>
    </citation>
    <scope>NUCLEOTIDE SEQUENCE [LARGE SCALE GENOMIC DNA]</scope>
    <source>
        <strain evidence="2 3">SAORIC-165</strain>
    </source>
</reference>
<evidence type="ECO:0000313" key="3">
    <source>
        <dbReference type="Proteomes" id="UP000239907"/>
    </source>
</evidence>
<dbReference type="InterPro" id="IPR011429">
    <property type="entry name" value="Cyt_c_Planctomycete-type"/>
</dbReference>
<dbReference type="RefSeq" id="WP_165788734.1">
    <property type="nucleotide sequence ID" value="NZ_MQWA01000001.1"/>
</dbReference>
<dbReference type="InterPro" id="IPR036909">
    <property type="entry name" value="Cyt_c-like_dom_sf"/>
</dbReference>
<evidence type="ECO:0000313" key="2">
    <source>
        <dbReference type="EMBL" id="PQJ28502.1"/>
    </source>
</evidence>
<dbReference type="Pfam" id="PF07635">
    <property type="entry name" value="PSCyt1"/>
    <property type="match status" value="1"/>
</dbReference>